<name>A0ABP4S6I4_9MICO</name>
<reference evidence="3" key="1">
    <citation type="journal article" date="2019" name="Int. J. Syst. Evol. Microbiol.">
        <title>The Global Catalogue of Microorganisms (GCM) 10K type strain sequencing project: providing services to taxonomists for standard genome sequencing and annotation.</title>
        <authorList>
            <consortium name="The Broad Institute Genomics Platform"/>
            <consortium name="The Broad Institute Genome Sequencing Center for Infectious Disease"/>
            <person name="Wu L."/>
            <person name="Ma J."/>
        </authorList>
    </citation>
    <scope>NUCLEOTIDE SEQUENCE [LARGE SCALE GENOMIC DNA]</scope>
    <source>
        <strain evidence="3">JCM 15575</strain>
    </source>
</reference>
<sequence length="228" mass="24310">MTTPLTTIADALIEFILSLLRDPAAQAEFDENPEAMLARNGLSNVCADDVRAVAPVVIDRPDVHPTPPPPPKPYPNDVVKEINTLTQNVTIDNRSTVIDQSVNQNIWAKGDVTQIFDNEAIVASGDGAAAAGDDATVDNSDTEVSTGDINIGNETTDVTVEDSFNDQSTETDNSTETETDDSFNDNSENTAVDNSTDVSADVAIDDSFNDVDTTIEGDGQVEFTTEEP</sequence>
<feature type="compositionally biased region" description="Polar residues" evidence="1">
    <location>
        <begin position="184"/>
        <end position="198"/>
    </location>
</feature>
<dbReference type="EMBL" id="BAAAPK010000001">
    <property type="protein sequence ID" value="GAA1666720.1"/>
    <property type="molecule type" value="Genomic_DNA"/>
</dbReference>
<proteinExistence type="predicted"/>
<evidence type="ECO:0000313" key="3">
    <source>
        <dbReference type="Proteomes" id="UP001500596"/>
    </source>
</evidence>
<evidence type="ECO:0000313" key="2">
    <source>
        <dbReference type="EMBL" id="GAA1666720.1"/>
    </source>
</evidence>
<feature type="compositionally biased region" description="Acidic residues" evidence="1">
    <location>
        <begin position="173"/>
        <end position="183"/>
    </location>
</feature>
<dbReference type="RefSeq" id="WP_344051955.1">
    <property type="nucleotide sequence ID" value="NZ_BAAAPK010000001.1"/>
</dbReference>
<protein>
    <submittedName>
        <fullName evidence="2">Uncharacterized protein</fullName>
    </submittedName>
</protein>
<gene>
    <name evidence="2" type="ORF">GCM10009807_08550</name>
</gene>
<dbReference type="NCBIfam" id="NF038175">
    <property type="entry name" value="IniB_NTERM"/>
    <property type="match status" value="1"/>
</dbReference>
<feature type="region of interest" description="Disordered" evidence="1">
    <location>
        <begin position="129"/>
        <end position="228"/>
    </location>
</feature>
<keyword evidence="3" id="KW-1185">Reference proteome</keyword>
<dbReference type="InterPro" id="IPR049709">
    <property type="entry name" value="IniB-like_N"/>
</dbReference>
<organism evidence="2 3">
    <name type="scientific">Microbacterium lacus</name>
    <dbReference type="NCBI Taxonomy" id="415217"/>
    <lineage>
        <taxon>Bacteria</taxon>
        <taxon>Bacillati</taxon>
        <taxon>Actinomycetota</taxon>
        <taxon>Actinomycetes</taxon>
        <taxon>Micrococcales</taxon>
        <taxon>Microbacteriaceae</taxon>
        <taxon>Microbacterium</taxon>
    </lineage>
</organism>
<comment type="caution">
    <text evidence="2">The sequence shown here is derived from an EMBL/GenBank/DDBJ whole genome shotgun (WGS) entry which is preliminary data.</text>
</comment>
<feature type="compositionally biased region" description="Acidic residues" evidence="1">
    <location>
        <begin position="203"/>
        <end position="215"/>
    </location>
</feature>
<evidence type="ECO:0000256" key="1">
    <source>
        <dbReference type="SAM" id="MobiDB-lite"/>
    </source>
</evidence>
<accession>A0ABP4S6I4</accession>
<feature type="compositionally biased region" description="Polar residues" evidence="1">
    <location>
        <begin position="137"/>
        <end position="158"/>
    </location>
</feature>
<dbReference type="Proteomes" id="UP001500596">
    <property type="component" value="Unassembled WGS sequence"/>
</dbReference>